<sequence>MLAMRIVGWAMSSVLQDGTQKQNHQTPMTDTSSAGTGGRGFVPGAAPAAGALSPPSAINPATVLANPAAAEKTGSTQDQATQAAADVVRRSANPTSKESAARVAVEAPPVQDHKTRVATAEAMFGAADDEVRAQVIETGLRAAQAPQDAVRQPDARALDEEAAPIAATPREIAVVDTRPAVAPQAPQSDVNNDQMRRQAEIANAESHALSLALQAELRAQYLVREIEAAARSAKQSAIAAARQGEDVGSIDVPTPDQRFAASQVLATYDAAIVASRAA</sequence>
<organism evidence="2 3">
    <name type="scientific">Litorivita pollutaquae</name>
    <dbReference type="NCBI Taxonomy" id="2200892"/>
    <lineage>
        <taxon>Bacteria</taxon>
        <taxon>Pseudomonadati</taxon>
        <taxon>Pseudomonadota</taxon>
        <taxon>Alphaproteobacteria</taxon>
        <taxon>Rhodobacterales</taxon>
        <taxon>Paracoccaceae</taxon>
        <taxon>Litorivita</taxon>
    </lineage>
</organism>
<feature type="compositionally biased region" description="Polar residues" evidence="1">
    <location>
        <begin position="16"/>
        <end position="34"/>
    </location>
</feature>
<dbReference type="EMBL" id="QFVT01000010">
    <property type="protein sequence ID" value="PYC46733.1"/>
    <property type="molecule type" value="Genomic_DNA"/>
</dbReference>
<dbReference type="AlphaFoldDB" id="A0A2V4N9K1"/>
<reference evidence="2 3" key="1">
    <citation type="submission" date="2018-05" db="EMBL/GenBank/DDBJ databases">
        <title>Oceanovita maritima gen. nov., sp. nov., a marine bacterium in the family Rhodobacteraceae isolated from surface seawater of Lundu port Xiamen, China.</title>
        <authorList>
            <person name="Hetharua B.H."/>
            <person name="Min D."/>
            <person name="Liao H."/>
            <person name="Tian Y."/>
        </authorList>
    </citation>
    <scope>NUCLEOTIDE SEQUENCE [LARGE SCALE GENOMIC DNA]</scope>
    <source>
        <strain evidence="2 3">FSX-11</strain>
    </source>
</reference>
<accession>A0A2V4N9K1</accession>
<name>A0A2V4N9K1_9RHOB</name>
<evidence type="ECO:0000313" key="2">
    <source>
        <dbReference type="EMBL" id="PYC46733.1"/>
    </source>
</evidence>
<evidence type="ECO:0000313" key="3">
    <source>
        <dbReference type="Proteomes" id="UP000248012"/>
    </source>
</evidence>
<dbReference type="Proteomes" id="UP000248012">
    <property type="component" value="Unassembled WGS sequence"/>
</dbReference>
<protein>
    <submittedName>
        <fullName evidence="2">Uncharacterized protein</fullName>
    </submittedName>
</protein>
<proteinExistence type="predicted"/>
<evidence type="ECO:0000256" key="1">
    <source>
        <dbReference type="SAM" id="MobiDB-lite"/>
    </source>
</evidence>
<gene>
    <name evidence="2" type="ORF">DI396_13495</name>
</gene>
<feature type="region of interest" description="Disordered" evidence="1">
    <location>
        <begin position="16"/>
        <end position="38"/>
    </location>
</feature>
<keyword evidence="3" id="KW-1185">Reference proteome</keyword>
<dbReference type="RefSeq" id="WP_110796735.1">
    <property type="nucleotide sequence ID" value="NZ_KZ826489.1"/>
</dbReference>
<comment type="caution">
    <text evidence="2">The sequence shown here is derived from an EMBL/GenBank/DDBJ whole genome shotgun (WGS) entry which is preliminary data.</text>
</comment>